<evidence type="ECO:0000256" key="4">
    <source>
        <dbReference type="ARBA" id="ARBA00022980"/>
    </source>
</evidence>
<accession>A0A9W6W9P5</accession>
<proteinExistence type="inferred from homology"/>
<reference evidence="8" key="1">
    <citation type="submission" date="2023-04" db="EMBL/GenBank/DDBJ databases">
        <title>Candida boidinii NBRC 10035.</title>
        <authorList>
            <person name="Ichikawa N."/>
            <person name="Sato H."/>
            <person name="Tonouchi N."/>
        </authorList>
    </citation>
    <scope>NUCLEOTIDE SEQUENCE</scope>
    <source>
        <strain evidence="8">NBRC 10035</strain>
    </source>
</reference>
<keyword evidence="6" id="KW-0687">Ribonucleoprotein</keyword>
<keyword evidence="4" id="KW-0689">Ribosomal protein</keyword>
<evidence type="ECO:0000256" key="7">
    <source>
        <dbReference type="ARBA" id="ARBA00035192"/>
    </source>
</evidence>
<dbReference type="Gene3D" id="6.10.250.3440">
    <property type="match status" value="1"/>
</dbReference>
<dbReference type="Pfam" id="PF09812">
    <property type="entry name" value="MRP-L28"/>
    <property type="match status" value="1"/>
</dbReference>
<evidence type="ECO:0000256" key="1">
    <source>
        <dbReference type="ARBA" id="ARBA00004173"/>
    </source>
</evidence>
<dbReference type="FunFam" id="6.10.250.3440:FF:000001">
    <property type="entry name" value="Mitochondrial ribosomal protein L40"/>
    <property type="match status" value="1"/>
</dbReference>
<comment type="similarity">
    <text evidence="2">Belongs to the mitochondrion-specific ribosomal protein mL40 family.</text>
</comment>
<organism evidence="8 9">
    <name type="scientific">Candida boidinii</name>
    <name type="common">Yeast</name>
    <dbReference type="NCBI Taxonomy" id="5477"/>
    <lineage>
        <taxon>Eukaryota</taxon>
        <taxon>Fungi</taxon>
        <taxon>Dikarya</taxon>
        <taxon>Ascomycota</taxon>
        <taxon>Saccharomycotina</taxon>
        <taxon>Pichiomycetes</taxon>
        <taxon>Pichiales</taxon>
        <taxon>Pichiaceae</taxon>
        <taxon>Ogataea</taxon>
        <taxon>Ogataea/Candida clade</taxon>
    </lineage>
</organism>
<protein>
    <recommendedName>
        <fullName evidence="7">Large ribosomal subunit protein mL40</fullName>
    </recommendedName>
</protein>
<dbReference type="GO" id="GO:0032543">
    <property type="term" value="P:mitochondrial translation"/>
    <property type="evidence" value="ECO:0007669"/>
    <property type="project" value="InterPro"/>
</dbReference>
<dbReference type="GO" id="GO:1990904">
    <property type="term" value="C:ribonucleoprotein complex"/>
    <property type="evidence" value="ECO:0007669"/>
    <property type="project" value="UniProtKB-KW"/>
</dbReference>
<keyword evidence="9" id="KW-1185">Reference proteome</keyword>
<evidence type="ECO:0000313" key="8">
    <source>
        <dbReference type="EMBL" id="GME70027.1"/>
    </source>
</evidence>
<dbReference type="GO" id="GO:0005739">
    <property type="term" value="C:mitochondrion"/>
    <property type="evidence" value="ECO:0007669"/>
    <property type="project" value="UniProtKB-SubCell"/>
</dbReference>
<evidence type="ECO:0000256" key="6">
    <source>
        <dbReference type="ARBA" id="ARBA00023274"/>
    </source>
</evidence>
<dbReference type="GO" id="GO:0003735">
    <property type="term" value="F:structural constituent of ribosome"/>
    <property type="evidence" value="ECO:0007669"/>
    <property type="project" value="InterPro"/>
</dbReference>
<evidence type="ECO:0000256" key="3">
    <source>
        <dbReference type="ARBA" id="ARBA00022946"/>
    </source>
</evidence>
<gene>
    <name evidence="8" type="ORF">Cboi02_000270900</name>
</gene>
<dbReference type="PANTHER" id="PTHR39150:SF1">
    <property type="entry name" value="LARGE RIBOSOMAL SUBUNIT PROTEIN ML40"/>
    <property type="match status" value="1"/>
</dbReference>
<dbReference type="GO" id="GO:0005840">
    <property type="term" value="C:ribosome"/>
    <property type="evidence" value="ECO:0007669"/>
    <property type="project" value="UniProtKB-KW"/>
</dbReference>
<name>A0A9W6W9P5_CANBO</name>
<evidence type="ECO:0000256" key="2">
    <source>
        <dbReference type="ARBA" id="ARBA00009360"/>
    </source>
</evidence>
<evidence type="ECO:0000313" key="9">
    <source>
        <dbReference type="Proteomes" id="UP001165120"/>
    </source>
</evidence>
<dbReference type="Proteomes" id="UP001165120">
    <property type="component" value="Unassembled WGS sequence"/>
</dbReference>
<evidence type="ECO:0000256" key="5">
    <source>
        <dbReference type="ARBA" id="ARBA00023128"/>
    </source>
</evidence>
<dbReference type="PANTHER" id="PTHR39150">
    <property type="entry name" value="54S RIBOSOMAL PROTEIN L28, MITOCHONDRIAL"/>
    <property type="match status" value="1"/>
</dbReference>
<dbReference type="InterPro" id="IPR019192">
    <property type="entry name" value="Ribosomal_mL40"/>
</dbReference>
<dbReference type="EMBL" id="BSXN01000842">
    <property type="protein sequence ID" value="GME70027.1"/>
    <property type="molecule type" value="Genomic_DNA"/>
</dbReference>
<keyword evidence="5" id="KW-0496">Mitochondrion</keyword>
<dbReference type="OrthoDB" id="2098203at2759"/>
<comment type="subcellular location">
    <subcellularLocation>
        <location evidence="1">Mitochondrion</location>
    </subcellularLocation>
</comment>
<keyword evidence="3" id="KW-0809">Transit peptide</keyword>
<dbReference type="InterPro" id="IPR042831">
    <property type="entry name" value="Ribosomal_mL40_fung"/>
</dbReference>
<dbReference type="AlphaFoldDB" id="A0A9W6W9P5"/>
<comment type="caution">
    <text evidence="8">The sequence shown here is derived from an EMBL/GenBank/DDBJ whole genome shotgun (WGS) entry which is preliminary data.</text>
</comment>
<sequence length="152" mass="17705">MFSARTISQVTRLPVSKQQATLQFVRGKRTKGVDPAVQRIITQLSVMSAARKQPKMLKLCNEDYVKHQTISKAWSLIRKEKKARNSELLSKQLDSIKIANEDLKNISPKLFESANQTEWGKRFPLELRVPTEFPPRQLWYYDYVPTVNQEKK</sequence>